<name>A0A087EB10_9BIFI</name>
<evidence type="ECO:0000259" key="9">
    <source>
        <dbReference type="Pfam" id="PF02687"/>
    </source>
</evidence>
<gene>
    <name evidence="11" type="ORF">BISU_1488</name>
</gene>
<dbReference type="EMBL" id="JGZR01000002">
    <property type="protein sequence ID" value="KFJ04961.1"/>
    <property type="molecule type" value="Genomic_DNA"/>
</dbReference>
<dbReference type="RefSeq" id="WP_024463693.1">
    <property type="nucleotide sequence ID" value="NZ_CP062939.1"/>
</dbReference>
<comment type="similarity">
    <text evidence="7">Belongs to the ABC-4 integral membrane protein family.</text>
</comment>
<evidence type="ECO:0000256" key="7">
    <source>
        <dbReference type="ARBA" id="ARBA00038076"/>
    </source>
</evidence>
<dbReference type="Pfam" id="PF02687">
    <property type="entry name" value="FtsX"/>
    <property type="match status" value="1"/>
</dbReference>
<feature type="transmembrane region" description="Helical" evidence="8">
    <location>
        <begin position="331"/>
        <end position="355"/>
    </location>
</feature>
<dbReference type="Pfam" id="PF12704">
    <property type="entry name" value="MacB_PCD"/>
    <property type="match status" value="1"/>
</dbReference>
<evidence type="ECO:0000313" key="11">
    <source>
        <dbReference type="EMBL" id="KFJ04961.1"/>
    </source>
</evidence>
<reference evidence="11 12" key="1">
    <citation type="submission" date="2014-03" db="EMBL/GenBank/DDBJ databases">
        <title>Genomics of Bifidobacteria.</title>
        <authorList>
            <person name="Ventura M."/>
            <person name="Milani C."/>
            <person name="Lugli G.A."/>
        </authorList>
    </citation>
    <scope>NUCLEOTIDE SEQUENCE [LARGE SCALE GENOMIC DNA]</scope>
    <source>
        <strain evidence="11 12">LMG 11597</strain>
    </source>
</reference>
<dbReference type="AlphaFoldDB" id="A0A087EB10"/>
<proteinExistence type="inferred from homology"/>
<keyword evidence="6 8" id="KW-0472">Membrane</keyword>
<keyword evidence="3" id="KW-1003">Cell membrane</keyword>
<feature type="transmembrane region" description="Helical" evidence="8">
    <location>
        <begin position="15"/>
        <end position="39"/>
    </location>
</feature>
<dbReference type="eggNOG" id="COG0577">
    <property type="taxonomic scope" value="Bacteria"/>
</dbReference>
<evidence type="ECO:0000256" key="1">
    <source>
        <dbReference type="ARBA" id="ARBA00004651"/>
    </source>
</evidence>
<keyword evidence="4 8" id="KW-0812">Transmembrane</keyword>
<dbReference type="InterPro" id="IPR003838">
    <property type="entry name" value="ABC3_permease_C"/>
</dbReference>
<evidence type="ECO:0000256" key="5">
    <source>
        <dbReference type="ARBA" id="ARBA00022989"/>
    </source>
</evidence>
<feature type="domain" description="MacB-like periplasmic core" evidence="10">
    <location>
        <begin position="27"/>
        <end position="187"/>
    </location>
</feature>
<evidence type="ECO:0000256" key="2">
    <source>
        <dbReference type="ARBA" id="ARBA00022448"/>
    </source>
</evidence>
<dbReference type="PANTHER" id="PTHR43738">
    <property type="entry name" value="ABC TRANSPORTER, MEMBRANE PROTEIN"/>
    <property type="match status" value="1"/>
</dbReference>
<evidence type="ECO:0000313" key="12">
    <source>
        <dbReference type="Proteomes" id="UP000029055"/>
    </source>
</evidence>
<evidence type="ECO:0000256" key="3">
    <source>
        <dbReference type="ARBA" id="ARBA00022475"/>
    </source>
</evidence>
<comment type="subcellular location">
    <subcellularLocation>
        <location evidence="1">Cell membrane</location>
        <topology evidence="1">Multi-pass membrane protein</topology>
    </subcellularLocation>
</comment>
<feature type="transmembrane region" description="Helical" evidence="8">
    <location>
        <begin position="246"/>
        <end position="268"/>
    </location>
</feature>
<feature type="transmembrane region" description="Helical" evidence="8">
    <location>
        <begin position="289"/>
        <end position="319"/>
    </location>
</feature>
<dbReference type="STRING" id="77635.BISU_1488"/>
<keyword evidence="2" id="KW-0813">Transport</keyword>
<dbReference type="InterPro" id="IPR051125">
    <property type="entry name" value="ABC-4/HrtB_transporter"/>
</dbReference>
<evidence type="ECO:0000256" key="6">
    <source>
        <dbReference type="ARBA" id="ARBA00023136"/>
    </source>
</evidence>
<sequence length="366" mass="39054">MFLALKEMKHSKLRFSLIIVMIVLISYLIFVLTALAYGLAESNRQAIDSWQAQSIALNADADGGLTQSSLSPAQTSALVSEGSAARIGQLAATVAKDSGQDKTTVQILGIRTDEFIYRQLRIADGRKDFDEHNVIADSGLRNVGYRLGDTITVGSSNAEFTIVGFTDGAKLSVAPVIYMPLGAWSQLKFGSGSNGFTGASPAEVPAASAVVFNNAQHSTTPDGVERLTIGDFIQELPGYRAQNLTFQFMLVFLFIITLVIVAVFLYILTMQKIPNFAVLKMQGILTRYLIRNTIAQALLITLIGVAIGAILTALTAIFIPPSVPMSFNVPLLAAAGGLLLIMSAIGSLASVHTIARIDPIAIMEGN</sequence>
<dbReference type="Proteomes" id="UP000029055">
    <property type="component" value="Unassembled WGS sequence"/>
</dbReference>
<evidence type="ECO:0000256" key="8">
    <source>
        <dbReference type="SAM" id="Phobius"/>
    </source>
</evidence>
<protein>
    <submittedName>
        <fullName evidence="11">Peptide ABC transporter permease</fullName>
    </submittedName>
</protein>
<dbReference type="InterPro" id="IPR025857">
    <property type="entry name" value="MacB_PCD"/>
</dbReference>
<dbReference type="PANTHER" id="PTHR43738:SF1">
    <property type="entry name" value="HEMIN TRANSPORT SYSTEM PERMEASE PROTEIN HRTB-RELATED"/>
    <property type="match status" value="1"/>
</dbReference>
<comment type="caution">
    <text evidence="11">The sequence shown here is derived from an EMBL/GenBank/DDBJ whole genome shotgun (WGS) entry which is preliminary data.</text>
</comment>
<organism evidence="11 12">
    <name type="scientific">Bifidobacterium subtile</name>
    <dbReference type="NCBI Taxonomy" id="77635"/>
    <lineage>
        <taxon>Bacteria</taxon>
        <taxon>Bacillati</taxon>
        <taxon>Actinomycetota</taxon>
        <taxon>Actinomycetes</taxon>
        <taxon>Bifidobacteriales</taxon>
        <taxon>Bifidobacteriaceae</taxon>
        <taxon>Bifidobacterium</taxon>
    </lineage>
</organism>
<dbReference type="GO" id="GO:0005886">
    <property type="term" value="C:plasma membrane"/>
    <property type="evidence" value="ECO:0007669"/>
    <property type="project" value="UniProtKB-SubCell"/>
</dbReference>
<keyword evidence="5 8" id="KW-1133">Transmembrane helix</keyword>
<feature type="domain" description="ABC3 transporter permease C-terminal" evidence="9">
    <location>
        <begin position="248"/>
        <end position="359"/>
    </location>
</feature>
<dbReference type="OrthoDB" id="5242186at2"/>
<evidence type="ECO:0000256" key="4">
    <source>
        <dbReference type="ARBA" id="ARBA00022692"/>
    </source>
</evidence>
<accession>A0A087EB10</accession>
<keyword evidence="12" id="KW-1185">Reference proteome</keyword>
<evidence type="ECO:0000259" key="10">
    <source>
        <dbReference type="Pfam" id="PF12704"/>
    </source>
</evidence>